<keyword evidence="9" id="KW-0676">Redox-active center</keyword>
<dbReference type="InterPro" id="IPR005530">
    <property type="entry name" value="SPW"/>
</dbReference>
<organism evidence="15 16">
    <name type="scientific">Falsiroseomonas frigidaquae</name>
    <dbReference type="NCBI Taxonomy" id="487318"/>
    <lineage>
        <taxon>Bacteria</taxon>
        <taxon>Pseudomonadati</taxon>
        <taxon>Pseudomonadota</taxon>
        <taxon>Alphaproteobacteria</taxon>
        <taxon>Acetobacterales</taxon>
        <taxon>Roseomonadaceae</taxon>
        <taxon>Falsiroseomonas</taxon>
    </lineage>
</organism>
<dbReference type="EMBL" id="JAAVTX010000010">
    <property type="protein sequence ID" value="NKE48514.1"/>
    <property type="molecule type" value="Genomic_DNA"/>
</dbReference>
<dbReference type="InterPro" id="IPR050177">
    <property type="entry name" value="Lipid_A_modif_metabolic_enz"/>
</dbReference>
<feature type="transmembrane region" description="Helical" evidence="11">
    <location>
        <begin position="804"/>
        <end position="821"/>
    </location>
</feature>
<dbReference type="InterPro" id="IPR036291">
    <property type="entry name" value="NAD(P)-bd_dom_sf"/>
</dbReference>
<keyword evidence="8" id="KW-1015">Disulfide bond</keyword>
<evidence type="ECO:0000256" key="5">
    <source>
        <dbReference type="ARBA" id="ARBA00022989"/>
    </source>
</evidence>
<evidence type="ECO:0000313" key="16">
    <source>
        <dbReference type="Proteomes" id="UP000765160"/>
    </source>
</evidence>
<dbReference type="InterPro" id="IPR012932">
    <property type="entry name" value="VKOR"/>
</dbReference>
<keyword evidence="3 11" id="KW-0812">Transmembrane</keyword>
<dbReference type="Pfam" id="PF03779">
    <property type="entry name" value="SPW"/>
    <property type="match status" value="2"/>
</dbReference>
<dbReference type="Gene3D" id="3.40.50.720">
    <property type="entry name" value="NAD(P)-binding Rossmann-like Domain"/>
    <property type="match status" value="1"/>
</dbReference>
<sequence>MLGSSPPDGPVLITGSSGFIGSALIGRLAASGLPLVGLDRAGPPDPPAPAHAIDFDLSSDDGVKAALEEVRRRFGNRIASVVHLAAYYDVSGEANPLYDKITVEGTRRLIDALQAFEVDQFIYASTMLVHKPTDRPDERINESSPIEPSWAYPESKVRTEALLRERHGKVPVVFLRIAGVYDDFGHSPFIAEQVARIYEHRLAAHVYPGMLCAGQSFLHLDDLTDAIARLIERRRELPPELPLLVGEPEALGYAEVQNIIGEALHGEEWTTVRVPKTLAMAGVWLQNEVLGGDEFVKPWMVEQSSDHYILDISQARSLLNWEPKHSLREALPRMVEALKRNPVGWYKANKLNPSLVAWYGKRPSPDASETTKAEGSPAAARDGAVDHAAMGHAGKGKADVGHGAMAGMGGHDHMAAMEADARRTRWAHFANIGLGLWLAASPLVYDAVTTESVSAAVREITQERGLPSVEWRASALMASDVVSGLLIALFGALSLSKRTSWFAQWANASIGIWLLFAPLFFWSPSAAQYNNDLLVGALVITFAVLVPMMPGMSMAGMMDPKVIPPGWTYCPSTGAQRLPIAALGLVGLLISRMLTAYQLGHVDFVWEPFFAGDPVDPRNGTAEIITSSVSKAWPIPDAGLGAVSYMLEILMAVMGTRARWRTMPWMVTFFGILVIPLGVVSVYFIIIQPIMIGTWSTPALIAALAMLVMIPFALDEVIAMGQFLYWSHCRGKPLLRTFFKGEAVDGGQEDSSDALVSWPVFWADTTRGITLPWTLGVSIAIGVFLMLTRLVFGTSGPMANSDHVVGALALTVAIIATAEVARPLRFVNALFGAWLTLAPWLLEGVASPVAAWASVAAGVLLIGLSLPRGPRTDEHYAGWDRYVV</sequence>
<feature type="transmembrane region" description="Helical" evidence="11">
    <location>
        <begin position="505"/>
        <end position="522"/>
    </location>
</feature>
<dbReference type="InterPro" id="IPR001509">
    <property type="entry name" value="Epimerase_deHydtase"/>
</dbReference>
<comment type="caution">
    <text evidence="15">The sequence shown here is derived from an EMBL/GenBank/DDBJ whole genome shotgun (WGS) entry which is preliminary data.</text>
</comment>
<keyword evidence="5 11" id="KW-1133">Transmembrane helix</keyword>
<gene>
    <name evidence="15" type="ORF">HB662_27335</name>
</gene>
<dbReference type="Pfam" id="PF01370">
    <property type="entry name" value="Epimerase"/>
    <property type="match status" value="1"/>
</dbReference>
<feature type="region of interest" description="Disordered" evidence="10">
    <location>
        <begin position="362"/>
        <end position="382"/>
    </location>
</feature>
<name>A0ABX1F8G5_9PROT</name>
<evidence type="ECO:0000256" key="4">
    <source>
        <dbReference type="ARBA" id="ARBA00022719"/>
    </source>
</evidence>
<feature type="domain" description="SPW repeat-containing integral membrane" evidence="13">
    <location>
        <begin position="474"/>
        <end position="543"/>
    </location>
</feature>
<keyword evidence="6" id="KW-0560">Oxidoreductase</keyword>
<dbReference type="Gene3D" id="3.90.25.10">
    <property type="entry name" value="UDP-galactose 4-epimerase, domain 1"/>
    <property type="match status" value="1"/>
</dbReference>
<feature type="domain" description="Vitamin K epoxide reductase" evidence="14">
    <location>
        <begin position="579"/>
        <end position="713"/>
    </location>
</feature>
<evidence type="ECO:0000259" key="12">
    <source>
        <dbReference type="Pfam" id="PF01370"/>
    </source>
</evidence>
<evidence type="ECO:0000256" key="10">
    <source>
        <dbReference type="SAM" id="MobiDB-lite"/>
    </source>
</evidence>
<reference evidence="15 16" key="1">
    <citation type="submission" date="2020-03" db="EMBL/GenBank/DDBJ databases">
        <title>Roseomonas selenitidurans sp. nov. isolated from soil.</title>
        <authorList>
            <person name="Liu H."/>
        </authorList>
    </citation>
    <scope>NUCLEOTIDE SEQUENCE [LARGE SCALE GENOMIC DNA]</scope>
    <source>
        <strain evidence="15 16">JCM 15073</strain>
    </source>
</reference>
<dbReference type="Pfam" id="PF07884">
    <property type="entry name" value="VKOR"/>
    <property type="match status" value="1"/>
</dbReference>
<feature type="transmembrane region" description="Helical" evidence="11">
    <location>
        <begin position="578"/>
        <end position="599"/>
    </location>
</feature>
<feature type="transmembrane region" description="Helical" evidence="11">
    <location>
        <begin position="534"/>
        <end position="557"/>
    </location>
</feature>
<evidence type="ECO:0000256" key="8">
    <source>
        <dbReference type="ARBA" id="ARBA00023157"/>
    </source>
</evidence>
<dbReference type="InterPro" id="IPR038354">
    <property type="entry name" value="VKOR_sf"/>
</dbReference>
<dbReference type="Proteomes" id="UP000765160">
    <property type="component" value="Unassembled WGS sequence"/>
</dbReference>
<evidence type="ECO:0000256" key="1">
    <source>
        <dbReference type="ARBA" id="ARBA00004141"/>
    </source>
</evidence>
<comment type="subcellular location">
    <subcellularLocation>
        <location evidence="1">Membrane</location>
        <topology evidence="1">Multi-pass membrane protein</topology>
    </subcellularLocation>
</comment>
<comment type="similarity">
    <text evidence="2">Belongs to the VKOR family.</text>
</comment>
<accession>A0ABX1F8G5</accession>
<keyword evidence="7 11" id="KW-0472">Membrane</keyword>
<keyword evidence="4" id="KW-0874">Quinone</keyword>
<evidence type="ECO:0000256" key="9">
    <source>
        <dbReference type="ARBA" id="ARBA00023284"/>
    </source>
</evidence>
<dbReference type="PANTHER" id="PTHR43245">
    <property type="entry name" value="BIFUNCTIONAL POLYMYXIN RESISTANCE PROTEIN ARNA"/>
    <property type="match status" value="1"/>
</dbReference>
<feature type="domain" description="SPW repeat-containing integral membrane" evidence="13">
    <location>
        <begin position="773"/>
        <end position="866"/>
    </location>
</feature>
<dbReference type="CDD" id="cd12919">
    <property type="entry name" value="VKOR_2"/>
    <property type="match status" value="1"/>
</dbReference>
<feature type="transmembrane region" description="Helical" evidence="11">
    <location>
        <begin position="699"/>
        <end position="726"/>
    </location>
</feature>
<evidence type="ECO:0000259" key="14">
    <source>
        <dbReference type="Pfam" id="PF07884"/>
    </source>
</evidence>
<evidence type="ECO:0000256" key="3">
    <source>
        <dbReference type="ARBA" id="ARBA00022692"/>
    </source>
</evidence>
<dbReference type="Gene3D" id="1.20.1440.130">
    <property type="entry name" value="VKOR domain"/>
    <property type="match status" value="1"/>
</dbReference>
<feature type="domain" description="NAD-dependent epimerase/dehydratase" evidence="12">
    <location>
        <begin position="11"/>
        <end position="237"/>
    </location>
</feature>
<dbReference type="SUPFAM" id="SSF51735">
    <property type="entry name" value="NAD(P)-binding Rossmann-fold domains"/>
    <property type="match status" value="1"/>
</dbReference>
<feature type="transmembrane region" description="Helical" evidence="11">
    <location>
        <begin position="771"/>
        <end position="792"/>
    </location>
</feature>
<evidence type="ECO:0000313" key="15">
    <source>
        <dbReference type="EMBL" id="NKE48514.1"/>
    </source>
</evidence>
<evidence type="ECO:0000256" key="11">
    <source>
        <dbReference type="SAM" id="Phobius"/>
    </source>
</evidence>
<evidence type="ECO:0000256" key="6">
    <source>
        <dbReference type="ARBA" id="ARBA00023002"/>
    </source>
</evidence>
<evidence type="ECO:0000256" key="7">
    <source>
        <dbReference type="ARBA" id="ARBA00023136"/>
    </source>
</evidence>
<proteinExistence type="inferred from homology"/>
<evidence type="ECO:0000256" key="2">
    <source>
        <dbReference type="ARBA" id="ARBA00006214"/>
    </source>
</evidence>
<keyword evidence="16" id="KW-1185">Reference proteome</keyword>
<feature type="transmembrane region" description="Helical" evidence="11">
    <location>
        <begin position="667"/>
        <end position="687"/>
    </location>
</feature>
<feature type="transmembrane region" description="Helical" evidence="11">
    <location>
        <begin position="848"/>
        <end position="866"/>
    </location>
</feature>
<evidence type="ECO:0000259" key="13">
    <source>
        <dbReference type="Pfam" id="PF03779"/>
    </source>
</evidence>
<protein>
    <submittedName>
        <fullName evidence="15">NAD-dependent epimerase/dehydratase family protein</fullName>
    </submittedName>
</protein>
<feature type="transmembrane region" description="Helical" evidence="11">
    <location>
        <begin position="473"/>
        <end position="493"/>
    </location>
</feature>